<dbReference type="SUPFAM" id="SSF50985">
    <property type="entry name" value="RCC1/BLIP-II"/>
    <property type="match status" value="2"/>
</dbReference>
<protein>
    <recommendedName>
        <fullName evidence="5">RCC1-like domain-containing protein</fullName>
    </recommendedName>
</protein>
<feature type="compositionally biased region" description="Pro residues" evidence="4">
    <location>
        <begin position="847"/>
        <end position="856"/>
    </location>
</feature>
<evidence type="ECO:0000313" key="6">
    <source>
        <dbReference type="EMBL" id="EFJ37614.1"/>
    </source>
</evidence>
<feature type="region of interest" description="Disordered" evidence="4">
    <location>
        <begin position="721"/>
        <end position="768"/>
    </location>
</feature>
<feature type="compositionally biased region" description="Basic and acidic residues" evidence="4">
    <location>
        <begin position="805"/>
        <end position="817"/>
    </location>
</feature>
<dbReference type="InterPro" id="IPR051625">
    <property type="entry name" value="Signaling_Regulatory_Domain"/>
</dbReference>
<proteinExistence type="predicted"/>
<keyword evidence="2" id="KW-0040">ANK repeat</keyword>
<dbReference type="CDD" id="cd14733">
    <property type="entry name" value="BACK"/>
    <property type="match status" value="1"/>
</dbReference>
<evidence type="ECO:0000256" key="4">
    <source>
        <dbReference type="SAM" id="MobiDB-lite"/>
    </source>
</evidence>
<dbReference type="InterPro" id="IPR009091">
    <property type="entry name" value="RCC1/BLIP-II"/>
</dbReference>
<dbReference type="PANTHER" id="PTHR22872:SF2">
    <property type="entry name" value="INHIBITOR OF BRUTON TYROSINE KINASE"/>
    <property type="match status" value="1"/>
</dbReference>
<feature type="region of interest" description="Disordered" evidence="4">
    <location>
        <begin position="793"/>
        <end position="825"/>
    </location>
</feature>
<dbReference type="PROSITE" id="PS50297">
    <property type="entry name" value="ANK_REP_REGION"/>
    <property type="match status" value="1"/>
</dbReference>
<keyword evidence="7" id="KW-1185">Reference proteome</keyword>
<evidence type="ECO:0000256" key="3">
    <source>
        <dbReference type="PROSITE-ProRule" id="PRU00235"/>
    </source>
</evidence>
<evidence type="ECO:0000256" key="2">
    <source>
        <dbReference type="PROSITE-ProRule" id="PRU00023"/>
    </source>
</evidence>
<dbReference type="PRINTS" id="PR00633">
    <property type="entry name" value="RCCNDNSATION"/>
</dbReference>
<dbReference type="OMA" id="MTHSTIV"/>
<dbReference type="STRING" id="88036.D8QPF7"/>
<feature type="repeat" description="ANK" evidence="2">
    <location>
        <begin position="56"/>
        <end position="88"/>
    </location>
</feature>
<name>D8QPF7_SELML</name>
<feature type="repeat" description="RCC1" evidence="3">
    <location>
        <begin position="306"/>
        <end position="359"/>
    </location>
</feature>
<feature type="repeat" description="ANK" evidence="2">
    <location>
        <begin position="90"/>
        <end position="122"/>
    </location>
</feature>
<dbReference type="InterPro" id="IPR000408">
    <property type="entry name" value="Reg_chr_condens"/>
</dbReference>
<accession>D8QPF7</accession>
<dbReference type="Gene3D" id="2.130.10.30">
    <property type="entry name" value="Regulator of chromosome condensation 1/beta-lactamase-inhibitor protein II"/>
    <property type="match status" value="2"/>
</dbReference>
<dbReference type="Proteomes" id="UP000001514">
    <property type="component" value="Unassembled WGS sequence"/>
</dbReference>
<feature type="compositionally biased region" description="Low complexity" evidence="4">
    <location>
        <begin position="990"/>
        <end position="1005"/>
    </location>
</feature>
<reference evidence="6 7" key="1">
    <citation type="journal article" date="2011" name="Science">
        <title>The Selaginella genome identifies genetic changes associated with the evolution of vascular plants.</title>
        <authorList>
            <person name="Banks J.A."/>
            <person name="Nishiyama T."/>
            <person name="Hasebe M."/>
            <person name="Bowman J.L."/>
            <person name="Gribskov M."/>
            <person name="dePamphilis C."/>
            <person name="Albert V.A."/>
            <person name="Aono N."/>
            <person name="Aoyama T."/>
            <person name="Ambrose B.A."/>
            <person name="Ashton N.W."/>
            <person name="Axtell M.J."/>
            <person name="Barker E."/>
            <person name="Barker M.S."/>
            <person name="Bennetzen J.L."/>
            <person name="Bonawitz N.D."/>
            <person name="Chapple C."/>
            <person name="Cheng C."/>
            <person name="Correa L.G."/>
            <person name="Dacre M."/>
            <person name="DeBarry J."/>
            <person name="Dreyer I."/>
            <person name="Elias M."/>
            <person name="Engstrom E.M."/>
            <person name="Estelle M."/>
            <person name="Feng L."/>
            <person name="Finet C."/>
            <person name="Floyd S.K."/>
            <person name="Frommer W.B."/>
            <person name="Fujita T."/>
            <person name="Gramzow L."/>
            <person name="Gutensohn M."/>
            <person name="Harholt J."/>
            <person name="Hattori M."/>
            <person name="Heyl A."/>
            <person name="Hirai T."/>
            <person name="Hiwatashi Y."/>
            <person name="Ishikawa M."/>
            <person name="Iwata M."/>
            <person name="Karol K.G."/>
            <person name="Koehler B."/>
            <person name="Kolukisaoglu U."/>
            <person name="Kubo M."/>
            <person name="Kurata T."/>
            <person name="Lalonde S."/>
            <person name="Li K."/>
            <person name="Li Y."/>
            <person name="Litt A."/>
            <person name="Lyons E."/>
            <person name="Manning G."/>
            <person name="Maruyama T."/>
            <person name="Michael T.P."/>
            <person name="Mikami K."/>
            <person name="Miyazaki S."/>
            <person name="Morinaga S."/>
            <person name="Murata T."/>
            <person name="Mueller-Roeber B."/>
            <person name="Nelson D.R."/>
            <person name="Obara M."/>
            <person name="Oguri Y."/>
            <person name="Olmstead R.G."/>
            <person name="Onodera N."/>
            <person name="Petersen B.L."/>
            <person name="Pils B."/>
            <person name="Prigge M."/>
            <person name="Rensing S.A."/>
            <person name="Riano-Pachon D.M."/>
            <person name="Roberts A.W."/>
            <person name="Sato Y."/>
            <person name="Scheller H.V."/>
            <person name="Schulz B."/>
            <person name="Schulz C."/>
            <person name="Shakirov E.V."/>
            <person name="Shibagaki N."/>
            <person name="Shinohara N."/>
            <person name="Shippen D.E."/>
            <person name="Soerensen I."/>
            <person name="Sotooka R."/>
            <person name="Sugimoto N."/>
            <person name="Sugita M."/>
            <person name="Sumikawa N."/>
            <person name="Tanurdzic M."/>
            <person name="Theissen G."/>
            <person name="Ulvskov P."/>
            <person name="Wakazuki S."/>
            <person name="Weng J.K."/>
            <person name="Willats W.W."/>
            <person name="Wipf D."/>
            <person name="Wolf P.G."/>
            <person name="Yang L."/>
            <person name="Zimmer A.D."/>
            <person name="Zhu Q."/>
            <person name="Mitros T."/>
            <person name="Hellsten U."/>
            <person name="Loque D."/>
            <person name="Otillar R."/>
            <person name="Salamov A."/>
            <person name="Schmutz J."/>
            <person name="Shapiro H."/>
            <person name="Lindquist E."/>
            <person name="Lucas S."/>
            <person name="Rokhsar D."/>
            <person name="Grigoriev I.V."/>
        </authorList>
    </citation>
    <scope>NUCLEOTIDE SEQUENCE [LARGE SCALE GENOMIC DNA]</scope>
</reference>
<dbReference type="AlphaFoldDB" id="D8QPF7"/>
<feature type="region of interest" description="Disordered" evidence="4">
    <location>
        <begin position="843"/>
        <end position="1021"/>
    </location>
</feature>
<feature type="compositionally biased region" description="Polar residues" evidence="4">
    <location>
        <begin position="881"/>
        <end position="901"/>
    </location>
</feature>
<organism evidence="7">
    <name type="scientific">Selaginella moellendorffii</name>
    <name type="common">Spikemoss</name>
    <dbReference type="NCBI Taxonomy" id="88036"/>
    <lineage>
        <taxon>Eukaryota</taxon>
        <taxon>Viridiplantae</taxon>
        <taxon>Streptophyta</taxon>
        <taxon>Embryophyta</taxon>
        <taxon>Tracheophyta</taxon>
        <taxon>Lycopodiopsida</taxon>
        <taxon>Selaginellales</taxon>
        <taxon>Selaginellaceae</taxon>
        <taxon>Selaginella</taxon>
    </lineage>
</organism>
<dbReference type="SUPFAM" id="SSF48403">
    <property type="entry name" value="Ankyrin repeat"/>
    <property type="match status" value="1"/>
</dbReference>
<feature type="repeat" description="RCC1" evidence="3">
    <location>
        <begin position="200"/>
        <end position="254"/>
    </location>
</feature>
<feature type="compositionally biased region" description="Basic residues" evidence="4">
    <location>
        <begin position="750"/>
        <end position="761"/>
    </location>
</feature>
<dbReference type="SMART" id="SM00248">
    <property type="entry name" value="ANK"/>
    <property type="match status" value="2"/>
</dbReference>
<feature type="repeat" description="RCC1" evidence="3">
    <location>
        <begin position="148"/>
        <end position="199"/>
    </location>
</feature>
<feature type="compositionally biased region" description="Basic and acidic residues" evidence="4">
    <location>
        <begin position="961"/>
        <end position="974"/>
    </location>
</feature>
<evidence type="ECO:0000259" key="5">
    <source>
        <dbReference type="Pfam" id="PF25390"/>
    </source>
</evidence>
<evidence type="ECO:0000256" key="1">
    <source>
        <dbReference type="ARBA" id="ARBA00022737"/>
    </source>
</evidence>
<dbReference type="Gene3D" id="1.25.40.20">
    <property type="entry name" value="Ankyrin repeat-containing domain"/>
    <property type="match status" value="1"/>
</dbReference>
<dbReference type="PROSITE" id="PS50012">
    <property type="entry name" value="RCC1_3"/>
    <property type="match status" value="5"/>
</dbReference>
<dbReference type="HOGENOM" id="CLU_010771_0_0_1"/>
<feature type="repeat" description="RCC1" evidence="3">
    <location>
        <begin position="359"/>
        <end position="414"/>
    </location>
</feature>
<dbReference type="PROSITE" id="PS50088">
    <property type="entry name" value="ANK_REPEAT"/>
    <property type="match status" value="2"/>
</dbReference>
<feature type="compositionally biased region" description="Polar residues" evidence="4">
    <location>
        <begin position="735"/>
        <end position="744"/>
    </location>
</feature>
<dbReference type="FunCoup" id="D8QPF7">
    <property type="interactions" value="501"/>
</dbReference>
<dbReference type="InterPro" id="IPR058923">
    <property type="entry name" value="RCC1-like_dom"/>
</dbReference>
<dbReference type="InterPro" id="IPR036770">
    <property type="entry name" value="Ankyrin_rpt-contain_sf"/>
</dbReference>
<dbReference type="InParanoid" id="D8QPF7"/>
<dbReference type="EMBL" id="GL377565">
    <property type="protein sequence ID" value="EFJ37614.1"/>
    <property type="molecule type" value="Genomic_DNA"/>
</dbReference>
<gene>
    <name evidence="6" type="ORF">SELMODRAFT_163545</name>
</gene>
<dbReference type="Pfam" id="PF12796">
    <property type="entry name" value="Ank_2"/>
    <property type="match status" value="1"/>
</dbReference>
<dbReference type="KEGG" id="smo:SELMODRAFT_163545"/>
<feature type="repeat" description="RCC1" evidence="3">
    <location>
        <begin position="255"/>
        <end position="305"/>
    </location>
</feature>
<dbReference type="eggNOG" id="KOG1426">
    <property type="taxonomic scope" value="Eukaryota"/>
</dbReference>
<dbReference type="Pfam" id="PF25390">
    <property type="entry name" value="WD40_RLD"/>
    <property type="match status" value="1"/>
</dbReference>
<keyword evidence="1" id="KW-0677">Repeat</keyword>
<sequence>MEAKSSGKQVAGRHALANSASRDLFAAARNGTVHDVETALSALKKINGSVDARDRFGSTAMHIATWRNHVPIVKRLLAAGADPNARDGESGWGSLHRALHFGHLAVAGALVDGGASVSLDDSKGRLPVDLVSGPVKQAVTPSCRVVLKELFSWGNGSNYQLGTGSAGIQRVPCRVETLHGADIVRVSAAKFHSTAVNSSGQLFSWGYGRGGRLGHEDYSGEVAVIAPRQVTGLCGRRVKNVAAAKHHTIVATEGGEVYTWGTNREGQLGYPAVDTQSTPRRVSTLRAKVVEVAAANKHSAAVTESGEVYTWGCNKDGQLGYGTSNSASNCVPRVVDYLKGRKALTISAAKRHTVVIVETEVFTWGHKMVSPRRVVLVRNTKKAGQHPLKFHLSERLHIVAVAAGVVHSTAIAADGLIFSWLSADPQLHAQQVLTMTGHHALSVSAGKYRTAVATSTGDVYAWDSDKSSSPAPLRIHGIKRATLLAVGETHSLAVTEIYVPAYQSDSEPLVPNQTATDDNGDDALVVTPPRDPEDRLPSLRDLCQKVIATTIVEPRNALQILEFADALGADELKRYCESLILRNLDYIFAFFGASFGTTRSSVLADLEKSWDACSLQPWSHRQLPVPSATTPAIVDSEEDVADSFANPRILKDQLFPTPPGAGFLQEDSAGDRATKQLRAMRKKLQQIELLEMKLSKGQSLDDQQMTKLSTKKSILESLRILETQEPETSGEVFPETSSKKQNQLTDERSKRQRRKSKKTNSKKTEVQVPDKVEEVATDFKEDMESKVLGFRLPSPSAEVTSGSDLKTEVSKADDGRSKATVKKAKTKCKKGGLSLFLTGALDKAPETIPPPPPPVPLVAKTDGPAWGGGALMRGKGAASLSEIQTEQKAESSNTSANNKPVTMQRKPPESSPREAAAPGHQRIPLQQFVRSPPAPAMSFTPPKAAPWTGSSSPGAFPSLRDIQKQEAKHKEQRASFRSHQVGSPPVVGFAASSSGRDAAASSSDLSSEHPSCWYKPDTSSPSSIRCIQIEERAMNDLRRLYKNVKMVKPDS</sequence>
<evidence type="ECO:0000313" key="7">
    <source>
        <dbReference type="Proteomes" id="UP000001514"/>
    </source>
</evidence>
<feature type="domain" description="RCC1-like" evidence="5">
    <location>
        <begin position="142"/>
        <end position="366"/>
    </location>
</feature>
<dbReference type="PANTHER" id="PTHR22872">
    <property type="entry name" value="BTK-BINDING PROTEIN-RELATED"/>
    <property type="match status" value="1"/>
</dbReference>
<dbReference type="InterPro" id="IPR002110">
    <property type="entry name" value="Ankyrin_rpt"/>
</dbReference>
<dbReference type="Gramene" id="EFJ37614">
    <property type="protein sequence ID" value="EFJ37614"/>
    <property type="gene ID" value="SELMODRAFT_163545"/>
</dbReference>